<feature type="transmembrane region" description="Helical" evidence="2">
    <location>
        <begin position="6"/>
        <end position="26"/>
    </location>
</feature>
<dbReference type="PANTHER" id="PTHR48098:SF1">
    <property type="entry name" value="DIACYLGLYCEROL ACYLTRANSFERASE_MYCOLYLTRANSFERASE AG85A"/>
    <property type="match status" value="1"/>
</dbReference>
<dbReference type="InterPro" id="IPR050583">
    <property type="entry name" value="Mycobacterial_A85_antigen"/>
</dbReference>
<proteinExistence type="predicted"/>
<evidence type="ECO:0000313" key="3">
    <source>
        <dbReference type="EMBL" id="WUO49712.1"/>
    </source>
</evidence>
<dbReference type="EMBL" id="CP108057">
    <property type="protein sequence ID" value="WUO49712.1"/>
    <property type="molecule type" value="Genomic_DNA"/>
</dbReference>
<keyword evidence="2" id="KW-1133">Transmembrane helix</keyword>
<keyword evidence="2" id="KW-0472">Membrane</keyword>
<gene>
    <name evidence="3" type="ORF">OHU17_29930</name>
</gene>
<dbReference type="InterPro" id="IPR029058">
    <property type="entry name" value="AB_hydrolase_fold"/>
</dbReference>
<feature type="region of interest" description="Disordered" evidence="1">
    <location>
        <begin position="346"/>
        <end position="366"/>
    </location>
</feature>
<keyword evidence="4" id="KW-1185">Reference proteome</keyword>
<keyword evidence="3" id="KW-0378">Hydrolase</keyword>
<dbReference type="SUPFAM" id="SSF53474">
    <property type="entry name" value="alpha/beta-Hydrolases"/>
    <property type="match status" value="1"/>
</dbReference>
<accession>A0ABZ1RUI6</accession>
<evidence type="ECO:0000256" key="2">
    <source>
        <dbReference type="SAM" id="Phobius"/>
    </source>
</evidence>
<dbReference type="PANTHER" id="PTHR48098">
    <property type="entry name" value="ENTEROCHELIN ESTERASE-RELATED"/>
    <property type="match status" value="1"/>
</dbReference>
<keyword evidence="2" id="KW-0812">Transmembrane</keyword>
<dbReference type="RefSeq" id="WP_328776858.1">
    <property type="nucleotide sequence ID" value="NZ_CP108057.1"/>
</dbReference>
<dbReference type="Pfam" id="PF00756">
    <property type="entry name" value="Esterase"/>
    <property type="match status" value="1"/>
</dbReference>
<evidence type="ECO:0000313" key="4">
    <source>
        <dbReference type="Proteomes" id="UP001432075"/>
    </source>
</evidence>
<organism evidence="3 4">
    <name type="scientific">Streptomyces goshikiensis</name>
    <dbReference type="NCBI Taxonomy" id="1942"/>
    <lineage>
        <taxon>Bacteria</taxon>
        <taxon>Bacillati</taxon>
        <taxon>Actinomycetota</taxon>
        <taxon>Actinomycetes</taxon>
        <taxon>Kitasatosporales</taxon>
        <taxon>Streptomycetaceae</taxon>
        <taxon>Streptomyces</taxon>
    </lineage>
</organism>
<evidence type="ECO:0000256" key="1">
    <source>
        <dbReference type="SAM" id="MobiDB-lite"/>
    </source>
</evidence>
<feature type="transmembrane region" description="Helical" evidence="2">
    <location>
        <begin position="38"/>
        <end position="60"/>
    </location>
</feature>
<dbReference type="Gene3D" id="3.40.50.1820">
    <property type="entry name" value="alpha/beta hydrolase"/>
    <property type="match status" value="1"/>
</dbReference>
<sequence>MELTSTSFLVTLIVVTVLAMLALLLLWNRIPEPGWLRWPARVLMIGLCQLTAICVVAASINGGYGLYASWDDLLGTDTGPASAMTGPPPGRARFTQGGDGTQSVYFRGSRSKLAGQVTVWTPPEYGAPGAERTRFPVLVLLHGYPGSPRTWIDLGDMPGSLDRLVRAGASHPFIVVIPELYPGGMNTDCANIGPHRVADWLGQDVPDLVARNFRTLRRPEGWGLLGVSTGGFCAAKLPLQFPKAFRAGAALDPDPLAGDPAVLSDPAVRERNSPMWLLARTKHADTGLFLATSAQDKDSPPAQLRVFARAAKGTGVRVRTLVRPHGGHNFQTWRGMYPEALGWLSTEIPPPGSGRPGTAADAEDRE</sequence>
<dbReference type="GO" id="GO:0016787">
    <property type="term" value="F:hydrolase activity"/>
    <property type="evidence" value="ECO:0007669"/>
    <property type="project" value="UniProtKB-KW"/>
</dbReference>
<dbReference type="Proteomes" id="UP001432075">
    <property type="component" value="Chromosome"/>
</dbReference>
<dbReference type="InterPro" id="IPR000801">
    <property type="entry name" value="Esterase-like"/>
</dbReference>
<reference evidence="3" key="1">
    <citation type="submission" date="2022-10" db="EMBL/GenBank/DDBJ databases">
        <title>The complete genomes of actinobacterial strains from the NBC collection.</title>
        <authorList>
            <person name="Joergensen T.S."/>
            <person name="Alvarez Arevalo M."/>
            <person name="Sterndorff E.B."/>
            <person name="Faurdal D."/>
            <person name="Vuksanovic O."/>
            <person name="Mourched A.-S."/>
            <person name="Charusanti P."/>
            <person name="Shaw S."/>
            <person name="Blin K."/>
            <person name="Weber T."/>
        </authorList>
    </citation>
    <scope>NUCLEOTIDE SEQUENCE</scope>
    <source>
        <strain evidence="3">NBC_00283</strain>
    </source>
</reference>
<name>A0ABZ1RUI6_9ACTN</name>
<protein>
    <submittedName>
        <fullName evidence="3">Alpha/beta hydrolase-fold protein</fullName>
    </submittedName>
</protein>